<evidence type="ECO:0000256" key="2">
    <source>
        <dbReference type="ARBA" id="ARBA00022692"/>
    </source>
</evidence>
<dbReference type="OrthoDB" id="10028364at2759"/>
<keyword evidence="9" id="KW-1185">Reference proteome</keyword>
<reference evidence="9" key="1">
    <citation type="submission" date="2018-01" db="EMBL/GenBank/DDBJ databases">
        <authorList>
            <person name="Alioto T."/>
            <person name="Alioto T."/>
        </authorList>
    </citation>
    <scope>NUCLEOTIDE SEQUENCE [LARGE SCALE GENOMIC DNA]</scope>
</reference>
<proteinExistence type="predicted"/>
<evidence type="ECO:0000313" key="8">
    <source>
        <dbReference type="EMBL" id="SPP78858.1"/>
    </source>
</evidence>
<accession>A0A3B0K5X5</accession>
<keyword evidence="2 5" id="KW-0812">Transmembrane</keyword>
<evidence type="ECO:0000256" key="6">
    <source>
        <dbReference type="SAM" id="Phobius"/>
    </source>
</evidence>
<dbReference type="InterPro" id="IPR008253">
    <property type="entry name" value="Marvel"/>
</dbReference>
<feature type="transmembrane region" description="Helical" evidence="6">
    <location>
        <begin position="205"/>
        <end position="224"/>
    </location>
</feature>
<sequence>MHGPTLSPPLPPAQGLHGALGSLSHNFSFCYGLFSDAARRLAASSTQNRSEWRSFSGVLCVPESAQCENTFAGLSLKSYRVFEFSCHIVVEFVDLRECPLCLPARTMIGSICAAWGASARSPACFIGFLFILCGPVRVSNFRGSFYLVVAALGFTATLTLLLARYLRLWQRYFSRCDATLWSLGVHSTLAVSYFVASGLVLSLDIGAYTAAAFFGLTAFSINGLEAYAHYRRSRLRDVATQTV</sequence>
<feature type="domain" description="MARVEL" evidence="7">
    <location>
        <begin position="110"/>
        <end position="234"/>
    </location>
</feature>
<keyword evidence="3 6" id="KW-1133">Transmembrane helix</keyword>
<dbReference type="GO" id="GO:0016020">
    <property type="term" value="C:membrane"/>
    <property type="evidence" value="ECO:0007669"/>
    <property type="project" value="UniProtKB-SubCell"/>
</dbReference>
<protein>
    <recommendedName>
        <fullName evidence="7">MARVEL domain-containing protein</fullName>
    </recommendedName>
</protein>
<evidence type="ECO:0000259" key="7">
    <source>
        <dbReference type="PROSITE" id="PS51225"/>
    </source>
</evidence>
<organism evidence="8 9">
    <name type="scientific">Drosophila guanche</name>
    <name type="common">Fruit fly</name>
    <dbReference type="NCBI Taxonomy" id="7266"/>
    <lineage>
        <taxon>Eukaryota</taxon>
        <taxon>Metazoa</taxon>
        <taxon>Ecdysozoa</taxon>
        <taxon>Arthropoda</taxon>
        <taxon>Hexapoda</taxon>
        <taxon>Insecta</taxon>
        <taxon>Pterygota</taxon>
        <taxon>Neoptera</taxon>
        <taxon>Endopterygota</taxon>
        <taxon>Diptera</taxon>
        <taxon>Brachycera</taxon>
        <taxon>Muscomorpha</taxon>
        <taxon>Ephydroidea</taxon>
        <taxon>Drosophilidae</taxon>
        <taxon>Drosophila</taxon>
        <taxon>Sophophora</taxon>
    </lineage>
</organism>
<feature type="transmembrane region" description="Helical" evidence="6">
    <location>
        <begin position="178"/>
        <end position="199"/>
    </location>
</feature>
<name>A0A3B0K5X5_DROGU</name>
<dbReference type="EMBL" id="OUUW01000003">
    <property type="protein sequence ID" value="SPP78858.1"/>
    <property type="molecule type" value="Genomic_DNA"/>
</dbReference>
<keyword evidence="4 5" id="KW-0472">Membrane</keyword>
<evidence type="ECO:0000256" key="1">
    <source>
        <dbReference type="ARBA" id="ARBA00004141"/>
    </source>
</evidence>
<evidence type="ECO:0000256" key="5">
    <source>
        <dbReference type="PROSITE-ProRule" id="PRU00581"/>
    </source>
</evidence>
<dbReference type="Proteomes" id="UP000268350">
    <property type="component" value="Unassembled WGS sequence"/>
</dbReference>
<dbReference type="PROSITE" id="PS51225">
    <property type="entry name" value="MARVEL"/>
    <property type="match status" value="1"/>
</dbReference>
<dbReference type="AlphaFoldDB" id="A0A3B0K5X5"/>
<evidence type="ECO:0000256" key="3">
    <source>
        <dbReference type="ARBA" id="ARBA00022989"/>
    </source>
</evidence>
<evidence type="ECO:0000313" key="9">
    <source>
        <dbReference type="Proteomes" id="UP000268350"/>
    </source>
</evidence>
<comment type="subcellular location">
    <subcellularLocation>
        <location evidence="1">Membrane</location>
        <topology evidence="1">Multi-pass membrane protein</topology>
    </subcellularLocation>
</comment>
<gene>
    <name evidence="8" type="ORF">DGUA_6G011596</name>
</gene>
<feature type="transmembrane region" description="Helical" evidence="6">
    <location>
        <begin position="144"/>
        <end position="166"/>
    </location>
</feature>
<evidence type="ECO:0000256" key="4">
    <source>
        <dbReference type="ARBA" id="ARBA00023136"/>
    </source>
</evidence>